<feature type="domain" description="Response regulatory" evidence="9">
    <location>
        <begin position="409"/>
        <end position="526"/>
    </location>
</feature>
<dbReference type="InterPro" id="IPR001789">
    <property type="entry name" value="Sig_transdc_resp-reg_receiver"/>
</dbReference>
<keyword evidence="5" id="KW-0418">Kinase</keyword>
<comment type="catalytic activity">
    <reaction evidence="1">
        <text>ATP + protein L-histidine = ADP + protein N-phospho-L-histidine.</text>
        <dbReference type="EC" id="2.7.13.3"/>
    </reaction>
</comment>
<dbReference type="EMBL" id="CP032339">
    <property type="protein sequence ID" value="QCO09640.1"/>
    <property type="molecule type" value="Genomic_DNA"/>
</dbReference>
<dbReference type="PRINTS" id="PR00344">
    <property type="entry name" value="BCTRLSENSOR"/>
</dbReference>
<dbReference type="Pfam" id="PF00512">
    <property type="entry name" value="HisKA"/>
    <property type="match status" value="1"/>
</dbReference>
<keyword evidence="4" id="KW-0808">Transferase</keyword>
<dbReference type="SUPFAM" id="SSF47384">
    <property type="entry name" value="Homodimeric domain of signal transducing histidine kinase"/>
    <property type="match status" value="1"/>
</dbReference>
<evidence type="ECO:0000256" key="5">
    <source>
        <dbReference type="ARBA" id="ARBA00022777"/>
    </source>
</evidence>
<sequence>MVGRLAIRRGQAMREEDVAGDGRRPAASAGLRRVFDAIGVAVALLDRQGRIADLNAAMLRAIGCPQDLLIGQPMAGAFVWGGREDAAERFAQAMAAAGRGLVQELSLTGDGNWFDIALTPLTAEPGGEPTGIVMTAADANRRMGVEARLRGQEDRLRAAQDEVKRAGQTKVRFLAAASHDLRQPAQSLTLFGAVLAERLADHPQLPLVQTMNRAIEAMRGLLDALLDVSRLDSGIVSPDMAPFAVAEMMERLKADYSPRAAAKGLKLRVRPLKAQVRSDAALLERLLRHLLDNAVRYTASGGVLLGCRRRGMMLCIEVADTGIGIPTDKLDEIFEEFVQLGNVERDRSRGLGLGLAVVRRLSRLLGLPVRVRSRMGRGTCFTVEVPLHASWNPNATERAMPSLERPGALALIIDDEELILQSLRLVLEQWGWDVLAAASGEEALRQLDGAERLPDVIIADYRLRHGRTGVDAIRDVHAFAGDLIPAILLTGDTSPDRIREARRSGFTLLHKPVTLSELSSHLEEARARAAAE</sequence>
<dbReference type="PROSITE" id="PS50109">
    <property type="entry name" value="HIS_KIN"/>
    <property type="match status" value="1"/>
</dbReference>
<feature type="domain" description="Histidine kinase" evidence="8">
    <location>
        <begin position="176"/>
        <end position="389"/>
    </location>
</feature>
<dbReference type="SMART" id="SM00091">
    <property type="entry name" value="PAS"/>
    <property type="match status" value="1"/>
</dbReference>
<dbReference type="PROSITE" id="PS50110">
    <property type="entry name" value="RESPONSE_REGULATORY"/>
    <property type="match status" value="1"/>
</dbReference>
<dbReference type="InterPro" id="IPR036097">
    <property type="entry name" value="HisK_dim/P_sf"/>
</dbReference>
<name>A0A4D8QLP5_AZOBR</name>
<dbReference type="SMART" id="SM00388">
    <property type="entry name" value="HisKA"/>
    <property type="match status" value="1"/>
</dbReference>
<evidence type="ECO:0000259" key="8">
    <source>
        <dbReference type="PROSITE" id="PS50109"/>
    </source>
</evidence>
<keyword evidence="7" id="KW-0175">Coiled coil</keyword>
<dbReference type="EC" id="2.7.13.3" evidence="2"/>
<dbReference type="AlphaFoldDB" id="A0A4D8QLP5"/>
<dbReference type="CDD" id="cd00156">
    <property type="entry name" value="REC"/>
    <property type="match status" value="1"/>
</dbReference>
<dbReference type="SUPFAM" id="SSF55874">
    <property type="entry name" value="ATPase domain of HSP90 chaperone/DNA topoisomerase II/histidine kinase"/>
    <property type="match status" value="1"/>
</dbReference>
<dbReference type="NCBIfam" id="TIGR00229">
    <property type="entry name" value="sensory_box"/>
    <property type="match status" value="1"/>
</dbReference>
<dbReference type="SMART" id="SM00387">
    <property type="entry name" value="HATPase_c"/>
    <property type="match status" value="1"/>
</dbReference>
<keyword evidence="3 6" id="KW-0597">Phosphoprotein</keyword>
<dbReference type="CDD" id="cd00082">
    <property type="entry name" value="HisKA"/>
    <property type="match status" value="1"/>
</dbReference>
<dbReference type="InterPro" id="IPR011006">
    <property type="entry name" value="CheY-like_superfamily"/>
</dbReference>
<proteinExistence type="predicted"/>
<dbReference type="InterPro" id="IPR003594">
    <property type="entry name" value="HATPase_dom"/>
</dbReference>
<dbReference type="InterPro" id="IPR035965">
    <property type="entry name" value="PAS-like_dom_sf"/>
</dbReference>
<dbReference type="InterPro" id="IPR003661">
    <property type="entry name" value="HisK_dim/P_dom"/>
</dbReference>
<evidence type="ECO:0000256" key="3">
    <source>
        <dbReference type="ARBA" id="ARBA00022553"/>
    </source>
</evidence>
<protein>
    <recommendedName>
        <fullName evidence="2">histidine kinase</fullName>
        <ecNumber evidence="2">2.7.13.3</ecNumber>
    </recommendedName>
</protein>
<dbReference type="PANTHER" id="PTHR43047">
    <property type="entry name" value="TWO-COMPONENT HISTIDINE PROTEIN KINASE"/>
    <property type="match status" value="1"/>
</dbReference>
<dbReference type="InterPro" id="IPR036890">
    <property type="entry name" value="HATPase_C_sf"/>
</dbReference>
<dbReference type="GO" id="GO:0000155">
    <property type="term" value="F:phosphorelay sensor kinase activity"/>
    <property type="evidence" value="ECO:0007669"/>
    <property type="project" value="InterPro"/>
</dbReference>
<dbReference type="InterPro" id="IPR013656">
    <property type="entry name" value="PAS_4"/>
</dbReference>
<dbReference type="FunFam" id="3.30.565.10:FF:000049">
    <property type="entry name" value="Two-component sensor histidine kinase"/>
    <property type="match status" value="1"/>
</dbReference>
<dbReference type="InterPro" id="IPR004358">
    <property type="entry name" value="Sig_transdc_His_kin-like_C"/>
</dbReference>
<dbReference type="SUPFAM" id="SSF55785">
    <property type="entry name" value="PYP-like sensor domain (PAS domain)"/>
    <property type="match status" value="1"/>
</dbReference>
<feature type="coiled-coil region" evidence="7">
    <location>
        <begin position="142"/>
        <end position="169"/>
    </location>
</feature>
<dbReference type="PROSITE" id="PS50112">
    <property type="entry name" value="PAS"/>
    <property type="match status" value="1"/>
</dbReference>
<evidence type="ECO:0000256" key="4">
    <source>
        <dbReference type="ARBA" id="ARBA00022679"/>
    </source>
</evidence>
<evidence type="ECO:0000313" key="12">
    <source>
        <dbReference type="Proteomes" id="UP000298774"/>
    </source>
</evidence>
<dbReference type="SMART" id="SM00448">
    <property type="entry name" value="REC"/>
    <property type="match status" value="1"/>
</dbReference>
<dbReference type="GO" id="GO:0005886">
    <property type="term" value="C:plasma membrane"/>
    <property type="evidence" value="ECO:0007669"/>
    <property type="project" value="TreeGrafter"/>
</dbReference>
<evidence type="ECO:0000256" key="2">
    <source>
        <dbReference type="ARBA" id="ARBA00012438"/>
    </source>
</evidence>
<dbReference type="GO" id="GO:0009927">
    <property type="term" value="F:histidine phosphotransfer kinase activity"/>
    <property type="evidence" value="ECO:0007669"/>
    <property type="project" value="TreeGrafter"/>
</dbReference>
<dbReference type="SUPFAM" id="SSF52172">
    <property type="entry name" value="CheY-like"/>
    <property type="match status" value="1"/>
</dbReference>
<evidence type="ECO:0000259" key="9">
    <source>
        <dbReference type="PROSITE" id="PS50110"/>
    </source>
</evidence>
<dbReference type="Gene3D" id="3.30.450.20">
    <property type="entry name" value="PAS domain"/>
    <property type="match status" value="1"/>
</dbReference>
<dbReference type="CDD" id="cd00130">
    <property type="entry name" value="PAS"/>
    <property type="match status" value="1"/>
</dbReference>
<dbReference type="InterPro" id="IPR005467">
    <property type="entry name" value="His_kinase_dom"/>
</dbReference>
<dbReference type="Proteomes" id="UP000298774">
    <property type="component" value="Chromosome"/>
</dbReference>
<gene>
    <name evidence="11" type="ORF">D3868_11680</name>
</gene>
<dbReference type="InterPro" id="IPR000014">
    <property type="entry name" value="PAS"/>
</dbReference>
<evidence type="ECO:0000313" key="11">
    <source>
        <dbReference type="EMBL" id="QCO09640.1"/>
    </source>
</evidence>
<reference evidence="11 12" key="1">
    <citation type="submission" date="2018-09" db="EMBL/GenBank/DDBJ databases">
        <title>Whole genome based analysis of evolution and adaptive divergence in Indian and Brazilian strains of Azospirillum brasilense.</title>
        <authorList>
            <person name="Singh C."/>
            <person name="Tripathi A.K."/>
        </authorList>
    </citation>
    <scope>NUCLEOTIDE SEQUENCE [LARGE SCALE GENOMIC DNA]</scope>
    <source>
        <strain evidence="11 12">MTCC4038</strain>
    </source>
</reference>
<dbReference type="Pfam" id="PF08448">
    <property type="entry name" value="PAS_4"/>
    <property type="match status" value="1"/>
</dbReference>
<organism evidence="11 12">
    <name type="scientific">Azospirillum brasilense</name>
    <dbReference type="NCBI Taxonomy" id="192"/>
    <lineage>
        <taxon>Bacteria</taxon>
        <taxon>Pseudomonadati</taxon>
        <taxon>Pseudomonadota</taxon>
        <taxon>Alphaproteobacteria</taxon>
        <taxon>Rhodospirillales</taxon>
        <taxon>Azospirillaceae</taxon>
        <taxon>Azospirillum</taxon>
    </lineage>
</organism>
<feature type="modified residue" description="4-aspartylphosphate" evidence="6">
    <location>
        <position position="460"/>
    </location>
</feature>
<dbReference type="Gene3D" id="1.10.287.130">
    <property type="match status" value="1"/>
</dbReference>
<evidence type="ECO:0000256" key="1">
    <source>
        <dbReference type="ARBA" id="ARBA00000085"/>
    </source>
</evidence>
<accession>A0A4D8QLP5</accession>
<evidence type="ECO:0000256" key="6">
    <source>
        <dbReference type="PROSITE-ProRule" id="PRU00169"/>
    </source>
</evidence>
<dbReference type="Pfam" id="PF02518">
    <property type="entry name" value="HATPase_c"/>
    <property type="match status" value="1"/>
</dbReference>
<dbReference type="PANTHER" id="PTHR43047:SF9">
    <property type="entry name" value="HISTIDINE KINASE"/>
    <property type="match status" value="1"/>
</dbReference>
<evidence type="ECO:0000256" key="7">
    <source>
        <dbReference type="SAM" id="Coils"/>
    </source>
</evidence>
<evidence type="ECO:0000259" key="10">
    <source>
        <dbReference type="PROSITE" id="PS50112"/>
    </source>
</evidence>
<dbReference type="Gene3D" id="3.40.50.2300">
    <property type="match status" value="1"/>
</dbReference>
<dbReference type="Pfam" id="PF00072">
    <property type="entry name" value="Response_reg"/>
    <property type="match status" value="1"/>
</dbReference>
<feature type="domain" description="PAS" evidence="10">
    <location>
        <begin position="27"/>
        <end position="72"/>
    </location>
</feature>
<dbReference type="Gene3D" id="3.30.565.10">
    <property type="entry name" value="Histidine kinase-like ATPase, C-terminal domain"/>
    <property type="match status" value="1"/>
</dbReference>